<dbReference type="NCBIfam" id="NF003805">
    <property type="entry name" value="PRK05395.1-2"/>
    <property type="match status" value="1"/>
</dbReference>
<dbReference type="Gene3D" id="3.40.50.9100">
    <property type="entry name" value="Dehydroquinase, class II"/>
    <property type="match status" value="1"/>
</dbReference>
<dbReference type="GO" id="GO:0009423">
    <property type="term" value="P:chorismate biosynthetic process"/>
    <property type="evidence" value="ECO:0007669"/>
    <property type="project" value="UniProtKB-UniRule"/>
</dbReference>
<dbReference type="RefSeq" id="WP_108944652.1">
    <property type="nucleotide sequence ID" value="NZ_JAPMLA010000020.1"/>
</dbReference>
<feature type="binding site" evidence="8 10">
    <location>
        <position position="88"/>
    </location>
    <ligand>
        <name>substrate</name>
    </ligand>
</feature>
<evidence type="ECO:0000256" key="1">
    <source>
        <dbReference type="ARBA" id="ARBA00001864"/>
    </source>
</evidence>
<evidence type="ECO:0000313" key="14">
    <source>
        <dbReference type="Proteomes" id="UP001259340"/>
    </source>
</evidence>
<dbReference type="EMBL" id="JAPMLD010000018">
    <property type="protein sequence ID" value="MDW4826501.1"/>
    <property type="molecule type" value="Genomic_DNA"/>
</dbReference>
<evidence type="ECO:0000256" key="2">
    <source>
        <dbReference type="ARBA" id="ARBA00003924"/>
    </source>
</evidence>
<dbReference type="SUPFAM" id="SSF52304">
    <property type="entry name" value="Type II 3-dehydroquinate dehydratase"/>
    <property type="match status" value="1"/>
</dbReference>
<comment type="subunit">
    <text evidence="5 8">Homododecamer.</text>
</comment>
<evidence type="ECO:0000313" key="13">
    <source>
        <dbReference type="EMBL" id="MDW4826501.1"/>
    </source>
</evidence>
<feature type="binding site" evidence="8 10">
    <location>
        <position position="81"/>
    </location>
    <ligand>
        <name>substrate</name>
    </ligand>
</feature>
<keyword evidence="7 8" id="KW-0456">Lyase</keyword>
<feature type="binding site" evidence="8 10">
    <location>
        <position position="75"/>
    </location>
    <ligand>
        <name>substrate</name>
    </ligand>
</feature>
<keyword evidence="8" id="KW-0028">Amino-acid biosynthesis</keyword>
<comment type="function">
    <text evidence="2 8">Catalyzes a trans-dehydration via an enolate intermediate.</text>
</comment>
<comment type="pathway">
    <text evidence="3 8">Metabolic intermediate biosynthesis; chorismate biosynthesis; chorismate from D-erythrose 4-phosphate and phosphoenolpyruvate: step 3/7.</text>
</comment>
<evidence type="ECO:0000256" key="8">
    <source>
        <dbReference type="HAMAP-Rule" id="MF_00169"/>
    </source>
</evidence>
<dbReference type="NCBIfam" id="TIGR01088">
    <property type="entry name" value="aroQ"/>
    <property type="match status" value="1"/>
</dbReference>
<dbReference type="Proteomes" id="UP001271263">
    <property type="component" value="Unassembled WGS sequence"/>
</dbReference>
<dbReference type="NCBIfam" id="NF003804">
    <property type="entry name" value="PRK05395.1-1"/>
    <property type="match status" value="1"/>
</dbReference>
<comment type="catalytic activity">
    <reaction evidence="1 8">
        <text>3-dehydroquinate = 3-dehydroshikimate + H2O</text>
        <dbReference type="Rhea" id="RHEA:21096"/>
        <dbReference type="ChEBI" id="CHEBI:15377"/>
        <dbReference type="ChEBI" id="CHEBI:16630"/>
        <dbReference type="ChEBI" id="CHEBI:32364"/>
        <dbReference type="EC" id="4.2.1.10"/>
    </reaction>
</comment>
<evidence type="ECO:0000256" key="6">
    <source>
        <dbReference type="ARBA" id="ARBA00012060"/>
    </source>
</evidence>
<dbReference type="CDD" id="cd00466">
    <property type="entry name" value="DHQase_II"/>
    <property type="match status" value="1"/>
</dbReference>
<dbReference type="InterPro" id="IPR001874">
    <property type="entry name" value="DHquinase_II"/>
</dbReference>
<evidence type="ECO:0000256" key="11">
    <source>
        <dbReference type="PIRSR" id="PIRSR001399-3"/>
    </source>
</evidence>
<keyword evidence="15" id="KW-1185">Reference proteome</keyword>
<accession>A0AAW8NQU2</accession>
<dbReference type="PIRSF" id="PIRSF001399">
    <property type="entry name" value="DHquinase_II"/>
    <property type="match status" value="1"/>
</dbReference>
<dbReference type="InterPro" id="IPR018509">
    <property type="entry name" value="DHquinase_II_CS"/>
</dbReference>
<organism evidence="12 14">
    <name type="scientific">Shewanella fidelis</name>
    <dbReference type="NCBI Taxonomy" id="173509"/>
    <lineage>
        <taxon>Bacteria</taxon>
        <taxon>Pseudomonadati</taxon>
        <taxon>Pseudomonadota</taxon>
        <taxon>Gammaproteobacteria</taxon>
        <taxon>Alteromonadales</taxon>
        <taxon>Shewanellaceae</taxon>
        <taxon>Shewanella</taxon>
    </lineage>
</organism>
<dbReference type="GO" id="GO:0019631">
    <property type="term" value="P:quinate catabolic process"/>
    <property type="evidence" value="ECO:0007669"/>
    <property type="project" value="TreeGrafter"/>
</dbReference>
<dbReference type="GO" id="GO:0009073">
    <property type="term" value="P:aromatic amino acid family biosynthetic process"/>
    <property type="evidence" value="ECO:0007669"/>
    <property type="project" value="UniProtKB-KW"/>
</dbReference>
<dbReference type="EC" id="4.2.1.10" evidence="6 8"/>
<feature type="active site" description="Proton acceptor" evidence="8 9">
    <location>
        <position position="26"/>
    </location>
</feature>
<proteinExistence type="inferred from homology"/>
<sequence>MSNQAKILLVNGPNLNLLGRREPGHYGNDTLDKIVQDLLHSAAQSNIQLEHIQSNAEHILIEAIHNTDADMIIINPAAFTHTSVALRDAILGVAIPFIEVHLSNVHSREPFRHHSYFSDKAIGVICGLGAQGYQFALQAAVARLQTSNKQ</sequence>
<dbReference type="AlphaFoldDB" id="A0AAW8NQU2"/>
<dbReference type="GO" id="GO:0003855">
    <property type="term" value="F:3-dehydroquinate dehydratase activity"/>
    <property type="evidence" value="ECO:0007669"/>
    <property type="project" value="UniProtKB-UniRule"/>
</dbReference>
<evidence type="ECO:0000313" key="15">
    <source>
        <dbReference type="Proteomes" id="UP001271263"/>
    </source>
</evidence>
<name>A0AAW8NQU2_9GAMM</name>
<reference evidence="12" key="2">
    <citation type="submission" date="2022-11" db="EMBL/GenBank/DDBJ databases">
        <title>Prophages regulate Shewanella fidelis motility and biofilm formation: implications for gut colonization dynamics in Ciona robusta.</title>
        <authorList>
            <person name="Natarajan O."/>
            <person name="Gibboney S.L."/>
            <person name="Young M.N."/>
            <person name="Lim S.J."/>
            <person name="Pluta N."/>
            <person name="Atkinson C.G.F."/>
            <person name="Leigh B.A."/>
            <person name="Liberti A."/>
            <person name="Kees E."/>
            <person name="Breitbart M."/>
            <person name="Gralnick J."/>
            <person name="Dishaw L.J."/>
        </authorList>
    </citation>
    <scope>NUCLEOTIDE SEQUENCE</scope>
    <source>
        <strain evidence="12">3313</strain>
    </source>
</reference>
<comment type="similarity">
    <text evidence="4 8">Belongs to the type-II 3-dehydroquinase family.</text>
</comment>
<keyword evidence="8" id="KW-0057">Aromatic amino acid biosynthesis</keyword>
<feature type="site" description="Transition state stabilizer" evidence="8 11">
    <location>
        <position position="21"/>
    </location>
</feature>
<dbReference type="Proteomes" id="UP001259340">
    <property type="component" value="Unassembled WGS sequence"/>
</dbReference>
<evidence type="ECO:0000256" key="10">
    <source>
        <dbReference type="PIRSR" id="PIRSR001399-2"/>
    </source>
</evidence>
<feature type="binding site" evidence="8 10">
    <location>
        <position position="112"/>
    </location>
    <ligand>
        <name>substrate</name>
    </ligand>
</feature>
<dbReference type="EMBL" id="JAPMLE010000001">
    <property type="protein sequence ID" value="MDR8525277.1"/>
    <property type="molecule type" value="Genomic_DNA"/>
</dbReference>
<evidence type="ECO:0000256" key="3">
    <source>
        <dbReference type="ARBA" id="ARBA00004902"/>
    </source>
</evidence>
<evidence type="ECO:0000313" key="12">
    <source>
        <dbReference type="EMBL" id="MDR8525277.1"/>
    </source>
</evidence>
<comment type="caution">
    <text evidence="12">The sequence shown here is derived from an EMBL/GenBank/DDBJ whole genome shotgun (WGS) entry which is preliminary data.</text>
</comment>
<evidence type="ECO:0000256" key="7">
    <source>
        <dbReference type="ARBA" id="ARBA00023239"/>
    </source>
</evidence>
<dbReference type="PANTHER" id="PTHR21272">
    <property type="entry name" value="CATABOLIC 3-DEHYDROQUINASE"/>
    <property type="match status" value="1"/>
</dbReference>
<dbReference type="NCBIfam" id="NF003807">
    <property type="entry name" value="PRK05395.1-4"/>
    <property type="match status" value="1"/>
</dbReference>
<protein>
    <recommendedName>
        <fullName evidence="6 8">3-dehydroquinate dehydratase</fullName>
        <shortName evidence="8">3-dehydroquinase</shortName>
        <ecNumber evidence="6 8">4.2.1.10</ecNumber>
    </recommendedName>
    <alternativeName>
        <fullName evidence="8">Type II DHQase</fullName>
    </alternativeName>
</protein>
<dbReference type="HAMAP" id="MF_00169">
    <property type="entry name" value="AroQ"/>
    <property type="match status" value="1"/>
</dbReference>
<gene>
    <name evidence="8 12" type="primary">aroQ</name>
    <name evidence="12" type="ORF">OS133_16755</name>
    <name evidence="13" type="ORF">OS134_20745</name>
</gene>
<feature type="active site" description="Proton donor" evidence="8 9">
    <location>
        <position position="101"/>
    </location>
</feature>
<evidence type="ECO:0000256" key="4">
    <source>
        <dbReference type="ARBA" id="ARBA00011037"/>
    </source>
</evidence>
<dbReference type="NCBIfam" id="NF003806">
    <property type="entry name" value="PRK05395.1-3"/>
    <property type="match status" value="1"/>
</dbReference>
<dbReference type="InterPro" id="IPR036441">
    <property type="entry name" value="DHquinase_II_sf"/>
</dbReference>
<dbReference type="PROSITE" id="PS01029">
    <property type="entry name" value="DEHYDROQUINASE_II"/>
    <property type="match status" value="1"/>
</dbReference>
<dbReference type="PANTHER" id="PTHR21272:SF3">
    <property type="entry name" value="CATABOLIC 3-DEHYDROQUINASE"/>
    <property type="match status" value="1"/>
</dbReference>
<evidence type="ECO:0000256" key="9">
    <source>
        <dbReference type="PIRSR" id="PIRSR001399-1"/>
    </source>
</evidence>
<evidence type="ECO:0000256" key="5">
    <source>
        <dbReference type="ARBA" id="ARBA00011193"/>
    </source>
</evidence>
<feature type="binding site" evidence="8 10">
    <location>
        <begin position="102"/>
        <end position="103"/>
    </location>
    <ligand>
        <name>substrate</name>
    </ligand>
</feature>
<reference evidence="13 15" key="1">
    <citation type="journal article" date="2022" name="bioRxiv">
        <title>Prophages regulate Shewanella fidelis 3313 motility and biofilm formation: implications for gut colonization dynamics in Ciona robusta.</title>
        <authorList>
            <person name="Natarajan O."/>
            <person name="Gibboney S.L."/>
            <person name="Young M.N."/>
            <person name="Lim S.J."/>
            <person name="Pluta N."/>
            <person name="Atkinson C.G."/>
            <person name="Leigh B.A."/>
            <person name="Liberti A."/>
            <person name="Kees E.D."/>
            <person name="Breitbart M."/>
            <person name="Gralnick J.A."/>
            <person name="Dishaw L.J."/>
        </authorList>
    </citation>
    <scope>NUCLEOTIDE SEQUENCE [LARGE SCALE GENOMIC DNA]</scope>
    <source>
        <strain evidence="13 15">JG4066</strain>
    </source>
</reference>
<dbReference type="GO" id="GO:0008652">
    <property type="term" value="P:amino acid biosynthetic process"/>
    <property type="evidence" value="ECO:0007669"/>
    <property type="project" value="UniProtKB-KW"/>
</dbReference>
<dbReference type="Pfam" id="PF01220">
    <property type="entry name" value="DHquinase_II"/>
    <property type="match status" value="1"/>
</dbReference>